<name>A0A9F3W0Y5_PYTBI</name>
<reference evidence="14" key="1">
    <citation type="submission" date="2025-08" db="UniProtKB">
        <authorList>
            <consortium name="RefSeq"/>
        </authorList>
    </citation>
    <scope>IDENTIFICATION</scope>
    <source>
        <tissue evidence="14">Liver</tissue>
    </source>
</reference>
<dbReference type="GO" id="GO:0016020">
    <property type="term" value="C:membrane"/>
    <property type="evidence" value="ECO:0007669"/>
    <property type="project" value="UniProtKB-SubCell"/>
</dbReference>
<dbReference type="GO" id="GO:1905515">
    <property type="term" value="P:non-motile cilium assembly"/>
    <property type="evidence" value="ECO:0007669"/>
    <property type="project" value="TreeGrafter"/>
</dbReference>
<evidence type="ECO:0000256" key="7">
    <source>
        <dbReference type="ARBA" id="ARBA00023136"/>
    </source>
</evidence>
<keyword evidence="13" id="KW-1185">Reference proteome</keyword>
<dbReference type="PANTHER" id="PTHR13531:SF5">
    <property type="entry name" value="TRANSMEMBRANE PROTEIN 216"/>
    <property type="match status" value="1"/>
</dbReference>
<dbReference type="Proteomes" id="UP000695026">
    <property type="component" value="Unplaced"/>
</dbReference>
<keyword evidence="3" id="KW-0963">Cytoplasm</keyword>
<accession>A0A9F3W0Y5</accession>
<evidence type="ECO:0000256" key="10">
    <source>
        <dbReference type="ARBA" id="ARBA00037712"/>
    </source>
</evidence>
<evidence type="ECO:0000256" key="8">
    <source>
        <dbReference type="ARBA" id="ARBA00023212"/>
    </source>
</evidence>
<comment type="subcellular location">
    <subcellularLocation>
        <location evidence="1">Cytoplasm</location>
        <location evidence="1">Cytoskeleton</location>
        <location evidence="1">Cilium basal body</location>
    </subcellularLocation>
    <subcellularLocation>
        <location evidence="2">Membrane</location>
        <topology evidence="2">Multi-pass membrane protein</topology>
    </subcellularLocation>
</comment>
<evidence type="ECO:0000256" key="1">
    <source>
        <dbReference type="ARBA" id="ARBA00004120"/>
    </source>
</evidence>
<evidence type="ECO:0000256" key="11">
    <source>
        <dbReference type="ARBA" id="ARBA00039543"/>
    </source>
</evidence>
<evidence type="ECO:0000256" key="12">
    <source>
        <dbReference type="SAM" id="Phobius"/>
    </source>
</evidence>
<gene>
    <name evidence="14" type="primary">TMEM216</name>
</gene>
<evidence type="ECO:0000256" key="9">
    <source>
        <dbReference type="ARBA" id="ARBA00023273"/>
    </source>
</evidence>
<keyword evidence="6 12" id="KW-1133">Transmembrane helix</keyword>
<evidence type="ECO:0000256" key="3">
    <source>
        <dbReference type="ARBA" id="ARBA00022490"/>
    </source>
</evidence>
<dbReference type="RefSeq" id="XP_015745756.1">
    <property type="nucleotide sequence ID" value="XM_015890270.2"/>
</dbReference>
<dbReference type="InterPro" id="IPR019184">
    <property type="entry name" value="Uncharacterised_TM-17"/>
</dbReference>
<comment type="function">
    <text evidence="10">Part of the tectonic-like complex which is required for tissue-specific ciliogenesis and may regulate ciliary membrane composition.</text>
</comment>
<keyword evidence="5" id="KW-0970">Cilium biogenesis/degradation</keyword>
<evidence type="ECO:0000256" key="4">
    <source>
        <dbReference type="ARBA" id="ARBA00022692"/>
    </source>
</evidence>
<evidence type="ECO:0000256" key="6">
    <source>
        <dbReference type="ARBA" id="ARBA00022989"/>
    </source>
</evidence>
<dbReference type="Pfam" id="PF09799">
    <property type="entry name" value="Transmemb_17"/>
    <property type="match status" value="1"/>
</dbReference>
<keyword evidence="4 12" id="KW-0812">Transmembrane</keyword>
<dbReference type="OrthoDB" id="262535at2759"/>
<dbReference type="PANTHER" id="PTHR13531">
    <property type="entry name" value="GEO07735P1-RELATED-RELATED"/>
    <property type="match status" value="1"/>
</dbReference>
<proteinExistence type="predicted"/>
<evidence type="ECO:0000256" key="2">
    <source>
        <dbReference type="ARBA" id="ARBA00004141"/>
    </source>
</evidence>
<evidence type="ECO:0000256" key="5">
    <source>
        <dbReference type="ARBA" id="ARBA00022794"/>
    </source>
</evidence>
<keyword evidence="8" id="KW-0206">Cytoskeleton</keyword>
<feature type="transmembrane region" description="Helical" evidence="12">
    <location>
        <begin position="49"/>
        <end position="72"/>
    </location>
</feature>
<protein>
    <recommendedName>
        <fullName evidence="11">Transmembrane protein 216</fullName>
    </recommendedName>
</protein>
<dbReference type="GO" id="GO:0035869">
    <property type="term" value="C:ciliary transition zone"/>
    <property type="evidence" value="ECO:0007669"/>
    <property type="project" value="TreeGrafter"/>
</dbReference>
<feature type="transmembrane region" description="Helical" evidence="12">
    <location>
        <begin position="15"/>
        <end position="37"/>
    </location>
</feature>
<sequence length="155" mass="18035">MAPRHRQLSSTPLEILLFLNGWYYATYFLLEIFIFVYKGLLLPYPSANLALDLVMLFLYLGIEVTRIFFVWIHTENLCGLCCMKHFMFKGSCMKPHFHDWPRMKLGSGFLGKMKEDTVPLFASGMLRHWPKSRGASPRLNGLSMSYRHPCIPPRT</sequence>
<keyword evidence="7 12" id="KW-0472">Membrane</keyword>
<dbReference type="GeneID" id="103055713"/>
<evidence type="ECO:0000313" key="14">
    <source>
        <dbReference type="RefSeq" id="XP_015745756.1"/>
    </source>
</evidence>
<keyword evidence="9" id="KW-0966">Cell projection</keyword>
<dbReference type="AlphaFoldDB" id="A0A9F3W0Y5"/>
<evidence type="ECO:0000313" key="13">
    <source>
        <dbReference type="Proteomes" id="UP000695026"/>
    </source>
</evidence>
<dbReference type="CTD" id="51259"/>
<organism evidence="13 14">
    <name type="scientific">Python bivittatus</name>
    <name type="common">Burmese python</name>
    <name type="synonym">Python molurus bivittatus</name>
    <dbReference type="NCBI Taxonomy" id="176946"/>
    <lineage>
        <taxon>Eukaryota</taxon>
        <taxon>Metazoa</taxon>
        <taxon>Chordata</taxon>
        <taxon>Craniata</taxon>
        <taxon>Vertebrata</taxon>
        <taxon>Euteleostomi</taxon>
        <taxon>Lepidosauria</taxon>
        <taxon>Squamata</taxon>
        <taxon>Bifurcata</taxon>
        <taxon>Unidentata</taxon>
        <taxon>Episquamata</taxon>
        <taxon>Toxicofera</taxon>
        <taxon>Serpentes</taxon>
        <taxon>Henophidia</taxon>
        <taxon>Pythonidae</taxon>
        <taxon>Python</taxon>
    </lineage>
</organism>